<sequence length="362" mass="41383">MRIGFFNSIETWGGGEKWHFESAVHFAKLGHDVYFFGSKNSKLKTKLLAFPAITYIEVHLTNLSFLNPVKRCYLTSTFEKLQIEVVLINNPRDLKIAAYAAHSAGVPRIIYRRGSAIPIKNTFLNQCIFGNYITDVLANSYATRETILANNPQLFPKEKIRVIYNPIDFQKFDQLVYKKIVPDRKDDALIIGNLARLAPQKNQKFLIDLSLELTRLQIKHQIYITGKGELESELKTYNIEKGTDKNVHFLGFTDSPRSFLVDIDIFILSSLWEGFGYVLAEASLAEKPIIAFNSSSNPELVKDNISGFLTEVNSIPQMVEKIKKLQDIKLRKEMGISGRKFILESFDKNIIYKNLEDYILKG</sequence>
<dbReference type="SUPFAM" id="SSF53756">
    <property type="entry name" value="UDP-Glycosyltransferase/glycogen phosphorylase"/>
    <property type="match status" value="1"/>
</dbReference>
<keyword evidence="3" id="KW-0328">Glycosyltransferase</keyword>
<protein>
    <submittedName>
        <fullName evidence="3">Glycosyltransferase</fullName>
        <ecNumber evidence="3">2.4.-.-</ecNumber>
    </submittedName>
</protein>
<dbReference type="CDD" id="cd03811">
    <property type="entry name" value="GT4_GT28_WabH-like"/>
    <property type="match status" value="1"/>
</dbReference>
<evidence type="ECO:0000259" key="2">
    <source>
        <dbReference type="Pfam" id="PF13439"/>
    </source>
</evidence>
<dbReference type="EC" id="2.4.-.-" evidence="3"/>
<dbReference type="Pfam" id="PF00534">
    <property type="entry name" value="Glycos_transf_1"/>
    <property type="match status" value="1"/>
</dbReference>
<proteinExistence type="predicted"/>
<evidence type="ECO:0000313" key="4">
    <source>
        <dbReference type="Proteomes" id="UP001409291"/>
    </source>
</evidence>
<dbReference type="Gene3D" id="3.40.50.2000">
    <property type="entry name" value="Glycogen Phosphorylase B"/>
    <property type="match status" value="2"/>
</dbReference>
<dbReference type="PANTHER" id="PTHR12526">
    <property type="entry name" value="GLYCOSYLTRANSFERASE"/>
    <property type="match status" value="1"/>
</dbReference>
<dbReference type="Proteomes" id="UP001409291">
    <property type="component" value="Unassembled WGS sequence"/>
</dbReference>
<dbReference type="Pfam" id="PF13439">
    <property type="entry name" value="Glyco_transf_4"/>
    <property type="match status" value="1"/>
</dbReference>
<feature type="domain" description="Glycosyltransferase subfamily 4-like N-terminal" evidence="2">
    <location>
        <begin position="12"/>
        <end position="170"/>
    </location>
</feature>
<dbReference type="GO" id="GO:0016757">
    <property type="term" value="F:glycosyltransferase activity"/>
    <property type="evidence" value="ECO:0007669"/>
    <property type="project" value="UniProtKB-KW"/>
</dbReference>
<dbReference type="RefSeq" id="WP_346581007.1">
    <property type="nucleotide sequence ID" value="NZ_JBDJLH010000003.1"/>
</dbReference>
<accession>A0ABV0BUH0</accession>
<dbReference type="EMBL" id="JBDJNQ010000002">
    <property type="protein sequence ID" value="MEN5377017.1"/>
    <property type="molecule type" value="Genomic_DNA"/>
</dbReference>
<keyword evidence="4" id="KW-1185">Reference proteome</keyword>
<gene>
    <name evidence="3" type="ORF">ABE541_07070</name>
</gene>
<dbReference type="InterPro" id="IPR001296">
    <property type="entry name" value="Glyco_trans_1"/>
</dbReference>
<reference evidence="3 4" key="1">
    <citation type="submission" date="2024-04" db="EMBL/GenBank/DDBJ databases">
        <title>WGS of bacteria from Torrens River.</title>
        <authorList>
            <person name="Wyrsch E.R."/>
            <person name="Drigo B."/>
        </authorList>
    </citation>
    <scope>NUCLEOTIDE SEQUENCE [LARGE SCALE GENOMIC DNA]</scope>
    <source>
        <strain evidence="3 4">TWI391</strain>
    </source>
</reference>
<comment type="caution">
    <text evidence="3">The sequence shown here is derived from an EMBL/GenBank/DDBJ whole genome shotgun (WGS) entry which is preliminary data.</text>
</comment>
<evidence type="ECO:0000259" key="1">
    <source>
        <dbReference type="Pfam" id="PF00534"/>
    </source>
</evidence>
<dbReference type="PANTHER" id="PTHR12526:SF630">
    <property type="entry name" value="GLYCOSYLTRANSFERASE"/>
    <property type="match status" value="1"/>
</dbReference>
<keyword evidence="3" id="KW-0808">Transferase</keyword>
<organism evidence="3 4">
    <name type="scientific">Sphingobacterium kitahiroshimense</name>
    <dbReference type="NCBI Taxonomy" id="470446"/>
    <lineage>
        <taxon>Bacteria</taxon>
        <taxon>Pseudomonadati</taxon>
        <taxon>Bacteroidota</taxon>
        <taxon>Sphingobacteriia</taxon>
        <taxon>Sphingobacteriales</taxon>
        <taxon>Sphingobacteriaceae</taxon>
        <taxon>Sphingobacterium</taxon>
    </lineage>
</organism>
<feature type="domain" description="Glycosyl transferase family 1" evidence="1">
    <location>
        <begin position="184"/>
        <end position="340"/>
    </location>
</feature>
<name>A0ABV0BUH0_9SPHI</name>
<dbReference type="InterPro" id="IPR028098">
    <property type="entry name" value="Glyco_trans_4-like_N"/>
</dbReference>
<evidence type="ECO:0000313" key="3">
    <source>
        <dbReference type="EMBL" id="MEN5377017.1"/>
    </source>
</evidence>